<dbReference type="PANTHER" id="PTHR41368">
    <property type="entry name" value="PROTEIN YGHO"/>
    <property type="match status" value="1"/>
</dbReference>
<evidence type="ECO:0000313" key="1">
    <source>
        <dbReference type="EMBL" id="MBV7266053.1"/>
    </source>
</evidence>
<accession>A0ABS6SLY1</accession>
<name>A0ABS6SLY1_9SPHN</name>
<sequence length="386" mass="43615">MIDAQISIEAINDKRGRARFVDLGRDFASRVEHSVPQLRSERIELVSPQKNPFFEHAQAQFFIAHRAGKEVGRISAHIDELALEMRPEQGFGPGSGMFGYFDAEDEAVAQALLDKAEEWLKDQGMTRVLGPISMAMWEEPGLLTKGQDHAPMIMMGHHPAHYRSWIADAGYSPAKTLYTYDLDISKAFPPIVQRIVKSGERNARINVRPVNKKRWDEEVEAILSILNDAWSDNWGFVPFTPHEVEHAGKQLKPVIHEELNMIGEVDGRPVAFMLTFPDLNEPLADIKGKLLPFGWFKMLRWLRNPKGAGMRVPLMGVLKEFQNSRLASQLAFMMISEIRKQAHEKFGSVRGEVGWVLEDNQGMVAIADAIGSSINREYVIFEKALT</sequence>
<proteinExistence type="predicted"/>
<dbReference type="Proteomes" id="UP000699975">
    <property type="component" value="Unassembled WGS sequence"/>
</dbReference>
<gene>
    <name evidence="1" type="ORF">KCG45_07660</name>
</gene>
<reference evidence="1 2" key="1">
    <citation type="submission" date="2021-04" db="EMBL/GenBank/DDBJ databases">
        <authorList>
            <person name="Pira H."/>
            <person name="Risdian C."/>
            <person name="Wink J."/>
        </authorList>
    </citation>
    <scope>NUCLEOTIDE SEQUENCE [LARGE SCALE GENOMIC DNA]</scope>
    <source>
        <strain evidence="1 2">WH131</strain>
    </source>
</reference>
<organism evidence="1 2">
    <name type="scientific">Erythrobacter ani</name>
    <dbReference type="NCBI Taxonomy" id="2827235"/>
    <lineage>
        <taxon>Bacteria</taxon>
        <taxon>Pseudomonadati</taxon>
        <taxon>Pseudomonadota</taxon>
        <taxon>Alphaproteobacteria</taxon>
        <taxon>Sphingomonadales</taxon>
        <taxon>Erythrobacteraceae</taxon>
        <taxon>Erythrobacter/Porphyrobacter group</taxon>
        <taxon>Erythrobacter</taxon>
    </lineage>
</organism>
<comment type="caution">
    <text evidence="1">The sequence shown here is derived from an EMBL/GenBank/DDBJ whole genome shotgun (WGS) entry which is preliminary data.</text>
</comment>
<dbReference type="PANTHER" id="PTHR41368:SF1">
    <property type="entry name" value="PROTEIN YGHO"/>
    <property type="match status" value="1"/>
</dbReference>
<dbReference type="InterPro" id="IPR039968">
    <property type="entry name" value="BcerS-like"/>
</dbReference>
<evidence type="ECO:0000313" key="2">
    <source>
        <dbReference type="Proteomes" id="UP000699975"/>
    </source>
</evidence>
<dbReference type="RefSeq" id="WP_218316678.1">
    <property type="nucleotide sequence ID" value="NZ_JAGSPB010000002.1"/>
</dbReference>
<dbReference type="EMBL" id="JAGSPB010000002">
    <property type="protein sequence ID" value="MBV7266053.1"/>
    <property type="molecule type" value="Genomic_DNA"/>
</dbReference>
<protein>
    <submittedName>
        <fullName evidence="1">N-acetyltransferase</fullName>
    </submittedName>
</protein>
<keyword evidence="2" id="KW-1185">Reference proteome</keyword>